<dbReference type="Gramene" id="PAN06316">
    <property type="protein sequence ID" value="PAN06316"/>
    <property type="gene ID" value="PAHAL_1G255200"/>
</dbReference>
<sequence>MPPLDLGGGGEELKAACGCDTALFDDGSDAEERDDDDDDDPYAPPQSLRLRIGEDIDWSDVGGGAVLERDDSTKGAGANPKCAARRSVAAAAAARSSLSSSTPPAPRAVAVVIGGLAPAAGGKAAREHGRRRRSPCRLGERARVFAAGEATADRLAEPGSPKVSCLGGVRSQPRAAAEGVGGGRRWWAWLAADSLPAAAGTAGARGCPGGAKPTSHWFGGGGATRHRLCWMRTWHRGLGSSDRSVE</sequence>
<name>A0A2S3GQ74_9POAL</name>
<dbReference type="PANTHER" id="PTHR34120">
    <property type="entry name" value="EXPRESSED PROTEIN"/>
    <property type="match status" value="1"/>
</dbReference>
<proteinExistence type="predicted"/>
<evidence type="ECO:0000313" key="2">
    <source>
        <dbReference type="EMBL" id="PAN06316.1"/>
    </source>
</evidence>
<dbReference type="PANTHER" id="PTHR34120:SF13">
    <property type="entry name" value="OS02G0533700 PROTEIN"/>
    <property type="match status" value="1"/>
</dbReference>
<reference evidence="2" key="1">
    <citation type="submission" date="2018-04" db="EMBL/GenBank/DDBJ databases">
        <title>WGS assembly of Panicum hallii.</title>
        <authorList>
            <person name="Lovell J."/>
            <person name="Jenkins J."/>
            <person name="Lowry D."/>
            <person name="Mamidi S."/>
            <person name="Sreedasyam A."/>
            <person name="Weng X."/>
            <person name="Barry K."/>
            <person name="Bonette J."/>
            <person name="Campitelli B."/>
            <person name="Daum C."/>
            <person name="Gordon S."/>
            <person name="Gould B."/>
            <person name="Lipzen A."/>
            <person name="Macqueen A."/>
            <person name="Palacio-Mejia J."/>
            <person name="Plott C."/>
            <person name="Shakirov E."/>
            <person name="Shu S."/>
            <person name="Yoshinaga Y."/>
            <person name="Zane M."/>
            <person name="Rokhsar D."/>
            <person name="Grimwood J."/>
            <person name="Schmutz J."/>
            <person name="Juenger T."/>
        </authorList>
    </citation>
    <scope>NUCLEOTIDE SEQUENCE [LARGE SCALE GENOMIC DNA]</scope>
    <source>
        <strain evidence="2">FIL2</strain>
    </source>
</reference>
<dbReference type="AlphaFoldDB" id="A0A2S3GQ74"/>
<accession>A0A2S3GQ74</accession>
<feature type="compositionally biased region" description="Acidic residues" evidence="1">
    <location>
        <begin position="26"/>
        <end position="41"/>
    </location>
</feature>
<feature type="region of interest" description="Disordered" evidence="1">
    <location>
        <begin position="24"/>
        <end position="53"/>
    </location>
</feature>
<gene>
    <name evidence="2" type="ORF">PAHAL_1G255200</name>
</gene>
<evidence type="ECO:0000256" key="1">
    <source>
        <dbReference type="SAM" id="MobiDB-lite"/>
    </source>
</evidence>
<dbReference type="Proteomes" id="UP000243499">
    <property type="component" value="Chromosome 1"/>
</dbReference>
<organism evidence="2">
    <name type="scientific">Panicum hallii</name>
    <dbReference type="NCBI Taxonomy" id="206008"/>
    <lineage>
        <taxon>Eukaryota</taxon>
        <taxon>Viridiplantae</taxon>
        <taxon>Streptophyta</taxon>
        <taxon>Embryophyta</taxon>
        <taxon>Tracheophyta</taxon>
        <taxon>Spermatophyta</taxon>
        <taxon>Magnoliopsida</taxon>
        <taxon>Liliopsida</taxon>
        <taxon>Poales</taxon>
        <taxon>Poaceae</taxon>
        <taxon>PACMAD clade</taxon>
        <taxon>Panicoideae</taxon>
        <taxon>Panicodae</taxon>
        <taxon>Paniceae</taxon>
        <taxon>Panicinae</taxon>
        <taxon>Panicum</taxon>
        <taxon>Panicum sect. Panicum</taxon>
    </lineage>
</organism>
<feature type="region of interest" description="Disordered" evidence="1">
    <location>
        <begin position="61"/>
        <end position="80"/>
    </location>
</feature>
<protein>
    <submittedName>
        <fullName evidence="2">Uncharacterized protein</fullName>
    </submittedName>
</protein>
<dbReference type="EMBL" id="CM008046">
    <property type="protein sequence ID" value="PAN06316.1"/>
    <property type="molecule type" value="Genomic_DNA"/>
</dbReference>